<dbReference type="AlphaFoldDB" id="A0A1G9BB04"/>
<dbReference type="Gene3D" id="3.40.50.2000">
    <property type="entry name" value="Glycogen Phosphorylase B"/>
    <property type="match status" value="2"/>
</dbReference>
<protein>
    <submittedName>
        <fullName evidence="2">Glycosyltransferase involved in cell wall bisynthesis</fullName>
    </submittedName>
</protein>
<dbReference type="STRING" id="2200.GCA_001571405_01220"/>
<dbReference type="SUPFAM" id="SSF53756">
    <property type="entry name" value="UDP-Glycosyltransferase/glycogen phosphorylase"/>
    <property type="match status" value="1"/>
</dbReference>
<proteinExistence type="predicted"/>
<dbReference type="PANTHER" id="PTHR12526:SF622">
    <property type="entry name" value="GLYCOSYLTRANSFERASE (GROUP I)"/>
    <property type="match status" value="1"/>
</dbReference>
<dbReference type="Proteomes" id="UP000326500">
    <property type="component" value="Unassembled WGS sequence"/>
</dbReference>
<keyword evidence="3" id="KW-1185">Reference proteome</keyword>
<dbReference type="Pfam" id="PF13439">
    <property type="entry name" value="Glyco_transf_4"/>
    <property type="match status" value="1"/>
</dbReference>
<dbReference type="InterPro" id="IPR028098">
    <property type="entry name" value="Glyco_trans_4-like_N"/>
</dbReference>
<gene>
    <name evidence="2" type="ORF">SAMN04488571_10878</name>
</gene>
<organism evidence="2 3">
    <name type="scientific">Methanoculleus thermophilus</name>
    <dbReference type="NCBI Taxonomy" id="2200"/>
    <lineage>
        <taxon>Archaea</taxon>
        <taxon>Methanobacteriati</taxon>
        <taxon>Methanobacteriota</taxon>
        <taxon>Stenosarchaea group</taxon>
        <taxon>Methanomicrobia</taxon>
        <taxon>Methanomicrobiales</taxon>
        <taxon>Methanomicrobiaceae</taxon>
        <taxon>Methanoculleus</taxon>
    </lineage>
</organism>
<evidence type="ECO:0000259" key="1">
    <source>
        <dbReference type="Pfam" id="PF13439"/>
    </source>
</evidence>
<reference evidence="2 3" key="1">
    <citation type="submission" date="2016-10" db="EMBL/GenBank/DDBJ databases">
        <authorList>
            <person name="Varghese N."/>
            <person name="Submissions S."/>
        </authorList>
    </citation>
    <scope>NUCLEOTIDE SEQUENCE [LARGE SCALE GENOMIC DNA]</scope>
    <source>
        <strain evidence="2 3">DSM 2373</strain>
    </source>
</reference>
<sequence>MKIAFLDVYNPIPINSGGDWYRFHLLNDMGQRHEVTEYFMYEEDGKTGFLPPRIPFSTRHIPSILPWGKFTKTLEIYKPEYLVHREVFKDIPADIVFTTIYSYHFGRMISKNRKVPLVLVMHNIEWQYLKGNKSLLYIPMKIYEHYAMAHADAIIALSPRDCEYVRSNFPKQKVFYIPLGVDTTKYQSNGSKYDFGGDKFNLLFYGALDREQNVEGLRFIISSLIPALKQSGLMPKIRMNIFGSGKPPKEIDLKGNPDINYLGYVDNVEKYIRGADAILVPLKNSGGVKVRILESLACGKPVIASPEAKAGLPEDISMCVHTASSTSEFVHKINQILTNECPVEVDLDFSKGYLSETSTSDIIDYFEEIKRSSHNSSNHNGTV</sequence>
<dbReference type="PANTHER" id="PTHR12526">
    <property type="entry name" value="GLYCOSYLTRANSFERASE"/>
    <property type="match status" value="1"/>
</dbReference>
<accession>A0A1G9BB04</accession>
<dbReference type="EMBL" id="FNFT01000008">
    <property type="protein sequence ID" value="SDK36260.1"/>
    <property type="molecule type" value="Genomic_DNA"/>
</dbReference>
<dbReference type="RefSeq" id="WP_066957035.1">
    <property type="nucleotide sequence ID" value="NZ_BCNX01000007.1"/>
</dbReference>
<feature type="domain" description="Glycosyltransferase subfamily 4-like N-terminal" evidence="1">
    <location>
        <begin position="60"/>
        <end position="184"/>
    </location>
</feature>
<evidence type="ECO:0000313" key="3">
    <source>
        <dbReference type="Proteomes" id="UP000326500"/>
    </source>
</evidence>
<evidence type="ECO:0000313" key="2">
    <source>
        <dbReference type="EMBL" id="SDK36260.1"/>
    </source>
</evidence>
<dbReference type="Pfam" id="PF13692">
    <property type="entry name" value="Glyco_trans_1_4"/>
    <property type="match status" value="1"/>
</dbReference>
<name>A0A1G9BB04_9EURY</name>
<dbReference type="OrthoDB" id="132546at2157"/>
<keyword evidence="2" id="KW-0808">Transferase</keyword>
<dbReference type="GO" id="GO:0016740">
    <property type="term" value="F:transferase activity"/>
    <property type="evidence" value="ECO:0007669"/>
    <property type="project" value="UniProtKB-KW"/>
</dbReference>
<dbReference type="CDD" id="cd03801">
    <property type="entry name" value="GT4_PimA-like"/>
    <property type="match status" value="1"/>
</dbReference>